<evidence type="ECO:0000256" key="12">
    <source>
        <dbReference type="ARBA" id="ARBA00039567"/>
    </source>
</evidence>
<dbReference type="PANTHER" id="PTHR43065:SF16">
    <property type="entry name" value="SENSORY HISTIDINE KINASE_PHOSPHATASE NTRB"/>
    <property type="match status" value="1"/>
</dbReference>
<dbReference type="Pfam" id="PF00989">
    <property type="entry name" value="PAS"/>
    <property type="match status" value="1"/>
</dbReference>
<dbReference type="SUPFAM" id="SSF55785">
    <property type="entry name" value="PYP-like sensor domain (PAS domain)"/>
    <property type="match status" value="1"/>
</dbReference>
<organism evidence="15 16">
    <name type="scientific">Photobacterium damselae</name>
    <dbReference type="NCBI Taxonomy" id="38293"/>
    <lineage>
        <taxon>Bacteria</taxon>
        <taxon>Pseudomonadati</taxon>
        <taxon>Pseudomonadota</taxon>
        <taxon>Gammaproteobacteria</taxon>
        <taxon>Vibrionales</taxon>
        <taxon>Vibrionaceae</taxon>
        <taxon>Photobacterium</taxon>
    </lineage>
</organism>
<comment type="catalytic activity">
    <reaction evidence="1">
        <text>ATP + protein L-histidine = ADP + protein N-phospho-L-histidine.</text>
        <dbReference type="EC" id="2.7.13.3"/>
    </reaction>
</comment>
<keyword evidence="6" id="KW-0418">Kinase</keyword>
<evidence type="ECO:0000256" key="10">
    <source>
        <dbReference type="ARBA" id="ARBA00023231"/>
    </source>
</evidence>
<gene>
    <name evidence="15" type="primary">glnL_2</name>
    <name evidence="15" type="ORF">NCTC11647_04624</name>
</gene>
<evidence type="ECO:0000256" key="7">
    <source>
        <dbReference type="ARBA" id="ARBA00022801"/>
    </source>
</evidence>
<dbReference type="InterPro" id="IPR035965">
    <property type="entry name" value="PAS-like_dom_sf"/>
</dbReference>
<keyword evidence="8" id="KW-0067">ATP-binding</keyword>
<evidence type="ECO:0000256" key="9">
    <source>
        <dbReference type="ARBA" id="ARBA00023012"/>
    </source>
</evidence>
<dbReference type="GO" id="GO:0006355">
    <property type="term" value="P:regulation of DNA-templated transcription"/>
    <property type="evidence" value="ECO:0007669"/>
    <property type="project" value="InterPro"/>
</dbReference>
<evidence type="ECO:0000256" key="6">
    <source>
        <dbReference type="ARBA" id="ARBA00022777"/>
    </source>
</evidence>
<name>A0A2T3QID3_PHODM</name>
<dbReference type="EMBL" id="UATL01000009">
    <property type="protein sequence ID" value="SPY46261.1"/>
    <property type="molecule type" value="Genomic_DNA"/>
</dbReference>
<evidence type="ECO:0000256" key="4">
    <source>
        <dbReference type="ARBA" id="ARBA00022679"/>
    </source>
</evidence>
<proteinExistence type="predicted"/>
<dbReference type="GO" id="GO:0005524">
    <property type="term" value="F:ATP binding"/>
    <property type="evidence" value="ECO:0007669"/>
    <property type="project" value="UniProtKB-KW"/>
</dbReference>
<dbReference type="InterPro" id="IPR003594">
    <property type="entry name" value="HATPase_dom"/>
</dbReference>
<dbReference type="InterPro" id="IPR036097">
    <property type="entry name" value="HisK_dim/P_sf"/>
</dbReference>
<dbReference type="PRINTS" id="PR00344">
    <property type="entry name" value="BCTRLSENSOR"/>
</dbReference>
<dbReference type="InterPro" id="IPR013767">
    <property type="entry name" value="PAS_fold"/>
</dbReference>
<dbReference type="SMART" id="SM00387">
    <property type="entry name" value="HATPase_c"/>
    <property type="match status" value="1"/>
</dbReference>
<keyword evidence="9" id="KW-0902">Two-component regulatory system</keyword>
<dbReference type="InterPro" id="IPR003661">
    <property type="entry name" value="HisK_dim/P_dom"/>
</dbReference>
<dbReference type="GO" id="GO:0000155">
    <property type="term" value="F:phosphorelay sensor kinase activity"/>
    <property type="evidence" value="ECO:0007669"/>
    <property type="project" value="InterPro"/>
</dbReference>
<dbReference type="PROSITE" id="PS50109">
    <property type="entry name" value="HIS_KIN"/>
    <property type="match status" value="1"/>
</dbReference>
<dbReference type="InterPro" id="IPR000014">
    <property type="entry name" value="PAS"/>
</dbReference>
<keyword evidence="5" id="KW-0547">Nucleotide-binding</keyword>
<dbReference type="AlphaFoldDB" id="A0A2T3QID3"/>
<protein>
    <recommendedName>
        <fullName evidence="12">Sensory histidine kinase/phosphatase NtrB</fullName>
        <ecNumber evidence="2">2.7.13.3</ecNumber>
    </recommendedName>
    <alternativeName>
        <fullName evidence="13">Nitrogen regulation protein NR(II)</fullName>
    </alternativeName>
    <alternativeName>
        <fullName evidence="14">Nitrogen regulator II</fullName>
    </alternativeName>
</protein>
<dbReference type="Proteomes" id="UP000251647">
    <property type="component" value="Unassembled WGS sequence"/>
</dbReference>
<reference evidence="15 16" key="1">
    <citation type="submission" date="2018-06" db="EMBL/GenBank/DDBJ databases">
        <authorList>
            <consortium name="Pathogen Informatics"/>
            <person name="Doyle S."/>
        </authorList>
    </citation>
    <scope>NUCLEOTIDE SEQUENCE [LARGE SCALE GENOMIC DNA]</scope>
    <source>
        <strain evidence="15 16">NCTC11647</strain>
    </source>
</reference>
<dbReference type="SUPFAM" id="SSF55874">
    <property type="entry name" value="ATPase domain of HSP90 chaperone/DNA topoisomerase II/histidine kinase"/>
    <property type="match status" value="1"/>
</dbReference>
<evidence type="ECO:0000256" key="2">
    <source>
        <dbReference type="ARBA" id="ARBA00012438"/>
    </source>
</evidence>
<dbReference type="Gene3D" id="3.30.565.10">
    <property type="entry name" value="Histidine kinase-like ATPase, C-terminal domain"/>
    <property type="match status" value="1"/>
</dbReference>
<dbReference type="InterPro" id="IPR005467">
    <property type="entry name" value="His_kinase_dom"/>
</dbReference>
<evidence type="ECO:0000313" key="16">
    <source>
        <dbReference type="Proteomes" id="UP000251647"/>
    </source>
</evidence>
<dbReference type="Pfam" id="PF02518">
    <property type="entry name" value="HATPase_c"/>
    <property type="match status" value="1"/>
</dbReference>
<dbReference type="InterPro" id="IPR004358">
    <property type="entry name" value="Sig_transdc_His_kin-like_C"/>
</dbReference>
<keyword evidence="10" id="KW-0535">Nitrogen fixation</keyword>
<evidence type="ECO:0000313" key="15">
    <source>
        <dbReference type="EMBL" id="SPY46261.1"/>
    </source>
</evidence>
<dbReference type="Gene3D" id="1.10.287.130">
    <property type="match status" value="1"/>
</dbReference>
<evidence type="ECO:0000256" key="5">
    <source>
        <dbReference type="ARBA" id="ARBA00022741"/>
    </source>
</evidence>
<evidence type="ECO:0000256" key="8">
    <source>
        <dbReference type="ARBA" id="ARBA00022840"/>
    </source>
</evidence>
<dbReference type="Pfam" id="PF00512">
    <property type="entry name" value="HisKA"/>
    <property type="match status" value="1"/>
</dbReference>
<dbReference type="InterPro" id="IPR036890">
    <property type="entry name" value="HATPase_C_sf"/>
</dbReference>
<accession>A0A2T3QID3</accession>
<evidence type="ECO:0000256" key="3">
    <source>
        <dbReference type="ARBA" id="ARBA00022553"/>
    </source>
</evidence>
<dbReference type="SMART" id="SM00091">
    <property type="entry name" value="PAS"/>
    <property type="match status" value="1"/>
</dbReference>
<evidence type="ECO:0000256" key="14">
    <source>
        <dbReference type="ARBA" id="ARBA00043094"/>
    </source>
</evidence>
<evidence type="ECO:0000256" key="13">
    <source>
        <dbReference type="ARBA" id="ARBA00042313"/>
    </source>
</evidence>
<dbReference type="EC" id="2.7.13.3" evidence="2"/>
<comment type="function">
    <text evidence="11">Member of the two-component regulatory system NtrB/NtrC, which controls expression of the nitrogen-regulated (ntr) genes in response to nitrogen limitation. Under conditions of nitrogen limitation, NtrB autophosphorylates and transfers the phosphoryl group to NtrC. In the presence of nitrogen, acts as a phosphatase that dephosphorylates and inactivates NtrC.</text>
</comment>
<dbReference type="CDD" id="cd00130">
    <property type="entry name" value="PAS"/>
    <property type="match status" value="1"/>
</dbReference>
<dbReference type="CDD" id="cd00082">
    <property type="entry name" value="HisKA"/>
    <property type="match status" value="1"/>
</dbReference>
<dbReference type="RefSeq" id="WP_005301964.1">
    <property type="nucleotide sequence ID" value="NZ_PYOG01000015.1"/>
</dbReference>
<keyword evidence="4 15" id="KW-0808">Transferase</keyword>
<evidence type="ECO:0000256" key="1">
    <source>
        <dbReference type="ARBA" id="ARBA00000085"/>
    </source>
</evidence>
<sequence length="353" mass="39284">MTAPDSTTIIDNLVTAVLLLDETLTICEVNPASEQLFSLSQRKLVGSKLNELGQHCSLDSEHLIQALEHGQSFSDSEVIWGLCDGKALTLDLDASPIMANGTRYVLLELRAVDQQRRISHEVSQYAQQQAAKELVRGLAHEIKNPLGGLRGAAQLLEKVLPSDQYQEYTQMIIEQADRLRNLVDRLLGPQKPGLRHSQNIHAVLERVRQLLQYEAGESIVIERDYDPSLPDFEMDSEQLEQALLNIVRNALQALASQSQNPAPKIVLKTRTEHQINIKGQHHRTVARIDLIDNGPGIPDQLQDTLFYPMVSGRSDGTGLGLSIARNLVDQHQGKIEVVSWPGHTAFTVYLPIK</sequence>
<dbReference type="SMART" id="SM00388">
    <property type="entry name" value="HisKA"/>
    <property type="match status" value="1"/>
</dbReference>
<keyword evidence="3" id="KW-0597">Phosphoprotein</keyword>
<dbReference type="NCBIfam" id="NF008293">
    <property type="entry name" value="PRK11073.1"/>
    <property type="match status" value="1"/>
</dbReference>
<dbReference type="GO" id="GO:0016787">
    <property type="term" value="F:hydrolase activity"/>
    <property type="evidence" value="ECO:0007669"/>
    <property type="project" value="UniProtKB-KW"/>
</dbReference>
<dbReference type="SUPFAM" id="SSF47384">
    <property type="entry name" value="Homodimeric domain of signal transducing histidine kinase"/>
    <property type="match status" value="1"/>
</dbReference>
<dbReference type="OrthoDB" id="9789238at2"/>
<dbReference type="Gene3D" id="3.30.450.20">
    <property type="entry name" value="PAS domain"/>
    <property type="match status" value="1"/>
</dbReference>
<evidence type="ECO:0000256" key="11">
    <source>
        <dbReference type="ARBA" id="ARBA00037696"/>
    </source>
</evidence>
<dbReference type="PANTHER" id="PTHR43065">
    <property type="entry name" value="SENSOR HISTIDINE KINASE"/>
    <property type="match status" value="1"/>
</dbReference>
<keyword evidence="7" id="KW-0378">Hydrolase</keyword>